<protein>
    <submittedName>
        <fullName evidence="1">Uncharacterized protein</fullName>
    </submittedName>
</protein>
<comment type="caution">
    <text evidence="1">The sequence shown here is derived from an EMBL/GenBank/DDBJ whole genome shotgun (WGS) entry which is preliminary data.</text>
</comment>
<dbReference type="Proteomes" id="UP000238274">
    <property type="component" value="Unassembled WGS sequence"/>
</dbReference>
<name>A0A2S4UDD3_9BASI</name>
<sequence length="45" mass="5346">MLWQIHQALLWTHLEGPVLQATFQYANIKAVLYGQRWSADESKRF</sequence>
<dbReference type="AlphaFoldDB" id="A0A2S4UDD3"/>
<reference evidence="1 2" key="1">
    <citation type="submission" date="2017-12" db="EMBL/GenBank/DDBJ databases">
        <title>Gene loss provides genomic basis for host adaptation in cereal stripe rust fungi.</title>
        <authorList>
            <person name="Xia C."/>
        </authorList>
    </citation>
    <scope>NUCLEOTIDE SEQUENCE [LARGE SCALE GENOMIC DNA]</scope>
    <source>
        <strain evidence="1 2">93TX-2</strain>
    </source>
</reference>
<gene>
    <name evidence="1" type="ORF">PSHT_15799</name>
</gene>
<evidence type="ECO:0000313" key="2">
    <source>
        <dbReference type="Proteomes" id="UP000238274"/>
    </source>
</evidence>
<evidence type="ECO:0000313" key="1">
    <source>
        <dbReference type="EMBL" id="POV95186.1"/>
    </source>
</evidence>
<reference evidence="2" key="2">
    <citation type="journal article" date="2018" name="BMC Genomics">
        <title>Genomic insights into host adaptation between the wheat stripe rust pathogen (Puccinia striiformis f. sp. tritici) and the barley stripe rust pathogen (Puccinia striiformis f. sp. hordei).</title>
        <authorList>
            <person name="Xia C."/>
            <person name="Wang M."/>
            <person name="Yin C."/>
            <person name="Cornejo O.E."/>
            <person name="Hulbert S.H."/>
            <person name="Chen X."/>
        </authorList>
    </citation>
    <scope>NUCLEOTIDE SEQUENCE [LARGE SCALE GENOMIC DNA]</scope>
    <source>
        <strain evidence="2">93TX-2</strain>
    </source>
</reference>
<accession>A0A2S4UDD3</accession>
<reference evidence="2" key="3">
    <citation type="journal article" date="2018" name="Mol. Plant Microbe Interact.">
        <title>Genome sequence resources for the wheat stripe rust pathogen (Puccinia striiformis f. sp. tritici) and the barley stripe rust pathogen (Puccinia striiformis f. sp. hordei).</title>
        <authorList>
            <person name="Xia C."/>
            <person name="Wang M."/>
            <person name="Yin C."/>
            <person name="Cornejo O.E."/>
            <person name="Hulbert S.H."/>
            <person name="Chen X."/>
        </authorList>
    </citation>
    <scope>NUCLEOTIDE SEQUENCE [LARGE SCALE GENOMIC DNA]</scope>
    <source>
        <strain evidence="2">93TX-2</strain>
    </source>
</reference>
<organism evidence="1 2">
    <name type="scientific">Puccinia striiformis</name>
    <dbReference type="NCBI Taxonomy" id="27350"/>
    <lineage>
        <taxon>Eukaryota</taxon>
        <taxon>Fungi</taxon>
        <taxon>Dikarya</taxon>
        <taxon>Basidiomycota</taxon>
        <taxon>Pucciniomycotina</taxon>
        <taxon>Pucciniomycetes</taxon>
        <taxon>Pucciniales</taxon>
        <taxon>Pucciniaceae</taxon>
        <taxon>Puccinia</taxon>
    </lineage>
</organism>
<dbReference type="VEuPathDB" id="FungiDB:PSHT_15799"/>
<keyword evidence="2" id="KW-1185">Reference proteome</keyword>
<dbReference type="EMBL" id="PKSM01000431">
    <property type="protein sequence ID" value="POV95186.1"/>
    <property type="molecule type" value="Genomic_DNA"/>
</dbReference>
<proteinExistence type="predicted"/>